<comment type="caution">
    <text evidence="1">The sequence shown here is derived from an EMBL/GenBank/DDBJ whole genome shotgun (WGS) entry which is preliminary data.</text>
</comment>
<reference evidence="1 2" key="1">
    <citation type="submission" date="2017-11" db="EMBL/GenBank/DDBJ databases">
        <title>Comparative genomics of Botrytis spp.</title>
        <authorList>
            <person name="Valero-Jimenez C.A."/>
            <person name="Tapia P."/>
            <person name="Veloso J."/>
            <person name="Silva-Moreno E."/>
            <person name="Staats M."/>
            <person name="Valdes J.H."/>
            <person name="Van Kan J.A.L."/>
        </authorList>
    </citation>
    <scope>NUCLEOTIDE SEQUENCE [LARGE SCALE GENOMIC DNA]</scope>
    <source>
        <strain evidence="1 2">MUCL2830</strain>
    </source>
</reference>
<gene>
    <name evidence="1" type="ORF">BOTCAL_0096g00070</name>
</gene>
<organism evidence="1 2">
    <name type="scientific">Botryotinia calthae</name>
    <dbReference type="NCBI Taxonomy" id="38488"/>
    <lineage>
        <taxon>Eukaryota</taxon>
        <taxon>Fungi</taxon>
        <taxon>Dikarya</taxon>
        <taxon>Ascomycota</taxon>
        <taxon>Pezizomycotina</taxon>
        <taxon>Leotiomycetes</taxon>
        <taxon>Helotiales</taxon>
        <taxon>Sclerotiniaceae</taxon>
        <taxon>Botryotinia</taxon>
    </lineage>
</organism>
<protein>
    <submittedName>
        <fullName evidence="1">Uncharacterized protein</fullName>
    </submittedName>
</protein>
<dbReference type="OrthoDB" id="10406339at2759"/>
<proteinExistence type="predicted"/>
<dbReference type="EMBL" id="PHWZ01000096">
    <property type="protein sequence ID" value="TEY71290.1"/>
    <property type="molecule type" value="Genomic_DNA"/>
</dbReference>
<sequence length="192" mass="21626">MAADSPSFKWRAQVTRSSKDVQSTLQSQIEAKNASILEYILNVETPRLKSVYTTPTDGTRPEPSFFDKAPPADIIQFFQSFTAANNKQPPPTKARIKKFDLAKPKQTLNRVQKQKAEKSAKTTSQELYSSLEESAERRLLVGLYQPVVIHTLRCLASSQFLCYFQTTRGSQALENIRCQMGSNLSQSKKYPA</sequence>
<evidence type="ECO:0000313" key="2">
    <source>
        <dbReference type="Proteomes" id="UP000297299"/>
    </source>
</evidence>
<evidence type="ECO:0000313" key="1">
    <source>
        <dbReference type="EMBL" id="TEY71290.1"/>
    </source>
</evidence>
<keyword evidence="2" id="KW-1185">Reference proteome</keyword>
<accession>A0A4Y8D8W0</accession>
<name>A0A4Y8D8W0_9HELO</name>
<dbReference type="AlphaFoldDB" id="A0A4Y8D8W0"/>
<dbReference type="Proteomes" id="UP000297299">
    <property type="component" value="Unassembled WGS sequence"/>
</dbReference>